<evidence type="ECO:0000313" key="5">
    <source>
        <dbReference type="Ensembl" id="ENSNGAP00000004809.1"/>
    </source>
</evidence>
<evidence type="ECO:0000313" key="6">
    <source>
        <dbReference type="Proteomes" id="UP000694381"/>
    </source>
</evidence>
<proteinExistence type="predicted"/>
<evidence type="ECO:0000256" key="2">
    <source>
        <dbReference type="PROSITE-ProRule" id="PRU00267"/>
    </source>
</evidence>
<reference evidence="5" key="2">
    <citation type="submission" date="2025-09" db="UniProtKB">
        <authorList>
            <consortium name="Ensembl"/>
        </authorList>
    </citation>
    <scope>IDENTIFICATION</scope>
</reference>
<dbReference type="GO" id="GO:0051321">
    <property type="term" value="P:meiotic cell cycle"/>
    <property type="evidence" value="ECO:0007669"/>
    <property type="project" value="Ensembl"/>
</dbReference>
<feature type="region of interest" description="Disordered" evidence="3">
    <location>
        <begin position="251"/>
        <end position="281"/>
    </location>
</feature>
<dbReference type="PANTHER" id="PTHR47658:SF1">
    <property type="entry name" value="MEIOSIS INITIATOR PROTEIN"/>
    <property type="match status" value="1"/>
</dbReference>
<dbReference type="Ensembl" id="ENSNGAT00000008046.1">
    <property type="protein sequence ID" value="ENSNGAP00000004809.1"/>
    <property type="gene ID" value="ENSNGAG00000006560.1"/>
</dbReference>
<protein>
    <submittedName>
        <fullName evidence="5">Meiosis initiator</fullName>
    </submittedName>
</protein>
<dbReference type="GeneTree" id="ENSGT00570000080851"/>
<reference evidence="5" key="1">
    <citation type="submission" date="2025-08" db="UniProtKB">
        <authorList>
            <consortium name="Ensembl"/>
        </authorList>
    </citation>
    <scope>IDENTIFICATION</scope>
</reference>
<dbReference type="GO" id="GO:0046983">
    <property type="term" value="F:protein dimerization activity"/>
    <property type="evidence" value="ECO:0007669"/>
    <property type="project" value="InterPro"/>
</dbReference>
<feature type="compositionally biased region" description="Low complexity" evidence="3">
    <location>
        <begin position="271"/>
        <end position="281"/>
    </location>
</feature>
<gene>
    <name evidence="5" type="primary">Meiosin</name>
</gene>
<feature type="compositionally biased region" description="Polar residues" evidence="3">
    <location>
        <begin position="123"/>
        <end position="139"/>
    </location>
</feature>
<dbReference type="Proteomes" id="UP000694381">
    <property type="component" value="Unassembled WGS sequence"/>
</dbReference>
<keyword evidence="1 2" id="KW-0539">Nucleus</keyword>
<name>A0A8C6W3A9_NANGA</name>
<dbReference type="GO" id="GO:0006357">
    <property type="term" value="P:regulation of transcription by RNA polymerase II"/>
    <property type="evidence" value="ECO:0007669"/>
    <property type="project" value="Ensembl"/>
</dbReference>
<feature type="DNA-binding region" description="HMG box" evidence="2">
    <location>
        <begin position="443"/>
        <end position="511"/>
    </location>
</feature>
<dbReference type="CDD" id="cd21977">
    <property type="entry name" value="HMG-box_BHMG1"/>
    <property type="match status" value="1"/>
</dbReference>
<evidence type="ECO:0000259" key="4">
    <source>
        <dbReference type="PROSITE" id="PS50118"/>
    </source>
</evidence>
<dbReference type="OMA" id="RRPYCIK"/>
<feature type="region of interest" description="Disordered" evidence="3">
    <location>
        <begin position="363"/>
        <end position="441"/>
    </location>
</feature>
<dbReference type="PROSITE" id="PS50118">
    <property type="entry name" value="HMG_BOX_2"/>
    <property type="match status" value="1"/>
</dbReference>
<keyword evidence="6" id="KW-1185">Reference proteome</keyword>
<dbReference type="PANTHER" id="PTHR47658">
    <property type="entry name" value="HIGH MOBILITY GROUP B PROTEIN 12-RELATED"/>
    <property type="match status" value="1"/>
</dbReference>
<feature type="region of interest" description="Disordered" evidence="3">
    <location>
        <begin position="123"/>
        <end position="185"/>
    </location>
</feature>
<dbReference type="GO" id="GO:0048477">
    <property type="term" value="P:oogenesis"/>
    <property type="evidence" value="ECO:0007669"/>
    <property type="project" value="Ensembl"/>
</dbReference>
<dbReference type="Gene3D" id="1.10.30.10">
    <property type="entry name" value="High mobility group box domain"/>
    <property type="match status" value="1"/>
</dbReference>
<dbReference type="GO" id="GO:0071300">
    <property type="term" value="P:cellular response to retinoic acid"/>
    <property type="evidence" value="ECO:0007669"/>
    <property type="project" value="Ensembl"/>
</dbReference>
<dbReference type="GO" id="GO:0007283">
    <property type="term" value="P:spermatogenesis"/>
    <property type="evidence" value="ECO:0007669"/>
    <property type="project" value="Ensembl"/>
</dbReference>
<evidence type="ECO:0000256" key="3">
    <source>
        <dbReference type="SAM" id="MobiDB-lite"/>
    </source>
</evidence>
<dbReference type="SUPFAM" id="SSF47095">
    <property type="entry name" value="HMG-box"/>
    <property type="match status" value="1"/>
</dbReference>
<feature type="compositionally biased region" description="Low complexity" evidence="3">
    <location>
        <begin position="363"/>
        <end position="375"/>
    </location>
</feature>
<keyword evidence="2" id="KW-0238">DNA-binding</keyword>
<feature type="domain" description="HMG box" evidence="4">
    <location>
        <begin position="443"/>
        <end position="511"/>
    </location>
</feature>
<dbReference type="GO" id="GO:0005634">
    <property type="term" value="C:nucleus"/>
    <property type="evidence" value="ECO:0007669"/>
    <property type="project" value="UniProtKB-UniRule"/>
</dbReference>
<evidence type="ECO:0000256" key="1">
    <source>
        <dbReference type="ARBA" id="ARBA00023242"/>
    </source>
</evidence>
<dbReference type="SMART" id="SM00398">
    <property type="entry name" value="HMG"/>
    <property type="match status" value="1"/>
</dbReference>
<organism evidence="5 6">
    <name type="scientific">Nannospalax galili</name>
    <name type="common">Northern Israeli blind subterranean mole rat</name>
    <name type="synonym">Spalax galili</name>
    <dbReference type="NCBI Taxonomy" id="1026970"/>
    <lineage>
        <taxon>Eukaryota</taxon>
        <taxon>Metazoa</taxon>
        <taxon>Chordata</taxon>
        <taxon>Craniata</taxon>
        <taxon>Vertebrata</taxon>
        <taxon>Euteleostomi</taxon>
        <taxon>Mammalia</taxon>
        <taxon>Eutheria</taxon>
        <taxon>Euarchontoglires</taxon>
        <taxon>Glires</taxon>
        <taxon>Rodentia</taxon>
        <taxon>Myomorpha</taxon>
        <taxon>Muroidea</taxon>
        <taxon>Spalacidae</taxon>
        <taxon>Spalacinae</taxon>
        <taxon>Nannospalax</taxon>
    </lineage>
</organism>
<accession>A0A8C6W3A9</accession>
<dbReference type="InterPro" id="IPR036638">
    <property type="entry name" value="HLH_DNA-bd_sf"/>
</dbReference>
<dbReference type="AlphaFoldDB" id="A0A8C6W3A9"/>
<dbReference type="InterPro" id="IPR036910">
    <property type="entry name" value="HMG_box_dom_sf"/>
</dbReference>
<dbReference type="GO" id="GO:0090427">
    <property type="term" value="P:activation of meiosis"/>
    <property type="evidence" value="ECO:0007669"/>
    <property type="project" value="Ensembl"/>
</dbReference>
<sequence>MRQEVWECLNQNHLSSQNRKDKKNHTNKLQELALLIPMTLKTRNKKLTKKEILLHVLHYIQYLQRSIDVTKTLLKSHIGNGKGGLVELGQNPSAGLARWKHSTPSSSPCFQKSRLWGACQKPPQNKKFTQVSERPTWSQKPHRSLTLGQPEKLVTLSPSQEEGKGEAATSPRHYCPSKHLRTAPSLSQGDGVAQLVFLDMAENIENIAACDITSDCHGVRAQDGEPNIDFKVQRRAQPCLRQELLLCDSSKEVDRETPDSDPWLPAWTSEDSSSGSPLDLGSPQVSTWHVINHLSEILGLSSSPFSSPSKILSDHVLEDNTCFLTEGGLPGWEGTLPVGPRGPPNLGSSVSLDHCYLSMSENSRVLSSSGSSSESTDTESLREQEEAIPQGLQTSSDEDRNCTWTPTQRSSGLLVAGRKTQRGQASQGPMRPKDSRKASSQVKKKCVNGFIMFCRMNRKQYIRACPGTASTSATKELAQVWRVMTPEERRPYCTRARKFSRQHNRIVKRERSNSEDDDGEILKPFYQLIISLDLASPPTP</sequence>
<dbReference type="SUPFAM" id="SSF47459">
    <property type="entry name" value="HLH, helix-loop-helix DNA-binding domain"/>
    <property type="match status" value="1"/>
</dbReference>
<dbReference type="InterPro" id="IPR009071">
    <property type="entry name" value="HMG_box_dom"/>
</dbReference>
<dbReference type="GO" id="GO:0003677">
    <property type="term" value="F:DNA binding"/>
    <property type="evidence" value="ECO:0007669"/>
    <property type="project" value="UniProtKB-UniRule"/>
</dbReference>
<dbReference type="Pfam" id="PF00505">
    <property type="entry name" value="HMG_box"/>
    <property type="match status" value="1"/>
</dbReference>
<feature type="compositionally biased region" description="Polar residues" evidence="3">
    <location>
        <begin position="402"/>
        <end position="411"/>
    </location>
</feature>